<evidence type="ECO:0000313" key="1">
    <source>
        <dbReference type="EMBL" id="CEM12733.1"/>
    </source>
</evidence>
<dbReference type="PhylomeDB" id="A0A0G4FHF9"/>
<dbReference type="InParanoid" id="A0A0G4FHF9"/>
<gene>
    <name evidence="1" type="ORF">Vbra_15439</name>
</gene>
<protein>
    <submittedName>
        <fullName evidence="1">Uncharacterized protein</fullName>
    </submittedName>
</protein>
<organism evidence="1 2">
    <name type="scientific">Vitrella brassicaformis (strain CCMP3155)</name>
    <dbReference type="NCBI Taxonomy" id="1169540"/>
    <lineage>
        <taxon>Eukaryota</taxon>
        <taxon>Sar</taxon>
        <taxon>Alveolata</taxon>
        <taxon>Colpodellida</taxon>
        <taxon>Vitrellaceae</taxon>
        <taxon>Vitrella</taxon>
    </lineage>
</organism>
<dbReference type="EMBL" id="CDMY01000436">
    <property type="protein sequence ID" value="CEM12733.1"/>
    <property type="molecule type" value="Genomic_DNA"/>
</dbReference>
<sequence length="151" mass="17312">MVRRCLVLHCLRMMIMEQQWDDIQAMGSAIINEVVDHISVYLAHIRAEGVSPLRVLTAWLGSRGNDAPRIARWYFGELLKASMTPQVFKAHPPDIAPFLRRMVRLGYKDWLLNQLLQSSVLREIMGSVLDDYLKDDGSDGQPPRKRAKVQL</sequence>
<dbReference type="AlphaFoldDB" id="A0A0G4FHF9"/>
<dbReference type="VEuPathDB" id="CryptoDB:Vbra_15439"/>
<proteinExistence type="predicted"/>
<accession>A0A0G4FHF9</accession>
<reference evidence="1 2" key="1">
    <citation type="submission" date="2014-11" db="EMBL/GenBank/DDBJ databases">
        <authorList>
            <person name="Zhu J."/>
            <person name="Qi W."/>
            <person name="Song R."/>
        </authorList>
    </citation>
    <scope>NUCLEOTIDE SEQUENCE [LARGE SCALE GENOMIC DNA]</scope>
</reference>
<evidence type="ECO:0000313" key="2">
    <source>
        <dbReference type="Proteomes" id="UP000041254"/>
    </source>
</evidence>
<name>A0A0G4FHF9_VITBC</name>
<dbReference type="Proteomes" id="UP000041254">
    <property type="component" value="Unassembled WGS sequence"/>
</dbReference>
<keyword evidence="2" id="KW-1185">Reference proteome</keyword>